<evidence type="ECO:0000256" key="4">
    <source>
        <dbReference type="ARBA" id="ARBA00022912"/>
    </source>
</evidence>
<keyword evidence="4" id="KW-0904">Protein phosphatase</keyword>
<evidence type="ECO:0000313" key="12">
    <source>
        <dbReference type="Proteomes" id="UP001497525"/>
    </source>
</evidence>
<dbReference type="SUPFAM" id="SSF56300">
    <property type="entry name" value="Metallo-dependent phosphatases"/>
    <property type="match status" value="1"/>
</dbReference>
<dbReference type="AlphaFoldDB" id="A0AAV2TLA7"/>
<evidence type="ECO:0000256" key="9">
    <source>
        <dbReference type="SAM" id="MobiDB-lite"/>
    </source>
</evidence>
<comment type="similarity">
    <text evidence="8">Belongs to the PPP phosphatase family.</text>
</comment>
<dbReference type="SMART" id="SM00156">
    <property type="entry name" value="PP2Ac"/>
    <property type="match status" value="1"/>
</dbReference>
<evidence type="ECO:0000256" key="6">
    <source>
        <dbReference type="ARBA" id="ARBA00047761"/>
    </source>
</evidence>
<dbReference type="PANTHER" id="PTHR11668:SF300">
    <property type="entry name" value="SERINE_THREONINE-PROTEIN PHOSPHATASE"/>
    <property type="match status" value="1"/>
</dbReference>
<dbReference type="Proteomes" id="UP001497525">
    <property type="component" value="Unassembled WGS sequence"/>
</dbReference>
<comment type="catalytic activity">
    <reaction evidence="6">
        <text>O-phospho-L-seryl-[protein] + H2O = L-seryl-[protein] + phosphate</text>
        <dbReference type="Rhea" id="RHEA:20629"/>
        <dbReference type="Rhea" id="RHEA-COMP:9863"/>
        <dbReference type="Rhea" id="RHEA-COMP:11604"/>
        <dbReference type="ChEBI" id="CHEBI:15377"/>
        <dbReference type="ChEBI" id="CHEBI:29999"/>
        <dbReference type="ChEBI" id="CHEBI:43474"/>
        <dbReference type="ChEBI" id="CHEBI:83421"/>
        <dbReference type="EC" id="3.1.3.16"/>
    </reaction>
</comment>
<feature type="region of interest" description="Disordered" evidence="9">
    <location>
        <begin position="432"/>
        <end position="460"/>
    </location>
</feature>
<dbReference type="Gene3D" id="3.60.21.10">
    <property type="match status" value="1"/>
</dbReference>
<sequence length="460" mass="52065">MIPGKSYLHGPTIPRRKSTYPKNVQKRNAGLPLGWSNTHISFSLGQFIKRLTNNEVVRGRPARITESEIVEIAEKVEPVLARDPVCINLNLDESLCIIGDLYGNFANLVRIFNKLGHPSKSRYLFLGNYINRQNRSVELIILLFAYKLKYPENIFMLRGNHECQYVSYYYGFLQECRSIYRQRVWRAIMRAFNWLPAAAIIEDVIFCVHSGLIKDIPYKTVRNKEKLRAYISLQIDRPVAIAANSTLAQLTWSEPVVDTKGWRDNPAGIGWLYGEDEIHEFCRMYNFQQIIRSNESAENGYEFIADGKLLTIFAIPDLSGSSRNSGAIVHLCKNIKDQTITGRIIIVSPFTQIRPGRPTLITISLRDSLGGELVQALPSNTGEDEVTAIDLESVVGERNLTKLSLDTSEMSCSSILEFGDMNMDETMTYVSNPFGETEPSAKHTGSRRTIGERRGNRLSV</sequence>
<dbReference type="GO" id="GO:0005634">
    <property type="term" value="C:nucleus"/>
    <property type="evidence" value="ECO:0007669"/>
    <property type="project" value="TreeGrafter"/>
</dbReference>
<comment type="cofactor">
    <cofactor evidence="1">
        <name>Mn(2+)</name>
        <dbReference type="ChEBI" id="CHEBI:29035"/>
    </cofactor>
</comment>
<dbReference type="EMBL" id="CAXLJL010000489">
    <property type="protein sequence ID" value="CAL5138222.1"/>
    <property type="molecule type" value="Genomic_DNA"/>
</dbReference>
<dbReference type="GO" id="GO:0005737">
    <property type="term" value="C:cytoplasm"/>
    <property type="evidence" value="ECO:0007669"/>
    <property type="project" value="TreeGrafter"/>
</dbReference>
<gene>
    <name evidence="11" type="ORF">CDAUBV1_LOCUS12829</name>
</gene>
<name>A0AAV2TLA7_CALDB</name>
<dbReference type="PANTHER" id="PTHR11668">
    <property type="entry name" value="SERINE/THREONINE PROTEIN PHOSPHATASE"/>
    <property type="match status" value="1"/>
</dbReference>
<protein>
    <recommendedName>
        <fullName evidence="8">Serine/threonine-protein phosphatase</fullName>
        <ecNumber evidence="8">3.1.3.16</ecNumber>
    </recommendedName>
</protein>
<keyword evidence="3 8" id="KW-0378">Hydrolase</keyword>
<dbReference type="InterPro" id="IPR004843">
    <property type="entry name" value="Calcineurin-like_PHP"/>
</dbReference>
<feature type="domain" description="Serine/threonine specific protein phosphatases" evidence="10">
    <location>
        <begin position="157"/>
        <end position="162"/>
    </location>
</feature>
<feature type="compositionally biased region" description="Basic and acidic residues" evidence="9">
    <location>
        <begin position="449"/>
        <end position="460"/>
    </location>
</feature>
<comment type="catalytic activity">
    <reaction evidence="7 8">
        <text>O-phospho-L-threonyl-[protein] + H2O = L-threonyl-[protein] + phosphate</text>
        <dbReference type="Rhea" id="RHEA:47004"/>
        <dbReference type="Rhea" id="RHEA-COMP:11060"/>
        <dbReference type="Rhea" id="RHEA-COMP:11605"/>
        <dbReference type="ChEBI" id="CHEBI:15377"/>
        <dbReference type="ChEBI" id="CHEBI:30013"/>
        <dbReference type="ChEBI" id="CHEBI:43474"/>
        <dbReference type="ChEBI" id="CHEBI:61977"/>
        <dbReference type="EC" id="3.1.3.16"/>
    </reaction>
</comment>
<evidence type="ECO:0000313" key="11">
    <source>
        <dbReference type="EMBL" id="CAL5138222.1"/>
    </source>
</evidence>
<keyword evidence="5" id="KW-0464">Manganese</keyword>
<evidence type="ECO:0000256" key="1">
    <source>
        <dbReference type="ARBA" id="ARBA00001936"/>
    </source>
</evidence>
<dbReference type="EC" id="3.1.3.16" evidence="8"/>
<evidence type="ECO:0000256" key="5">
    <source>
        <dbReference type="ARBA" id="ARBA00023211"/>
    </source>
</evidence>
<dbReference type="InterPro" id="IPR050341">
    <property type="entry name" value="PP1_catalytic_subunit"/>
</dbReference>
<dbReference type="GO" id="GO:0046872">
    <property type="term" value="F:metal ion binding"/>
    <property type="evidence" value="ECO:0007669"/>
    <property type="project" value="UniProtKB-KW"/>
</dbReference>
<proteinExistence type="inferred from homology"/>
<evidence type="ECO:0000256" key="3">
    <source>
        <dbReference type="ARBA" id="ARBA00022801"/>
    </source>
</evidence>
<comment type="caution">
    <text evidence="11">The sequence shown here is derived from an EMBL/GenBank/DDBJ whole genome shotgun (WGS) entry which is preliminary data.</text>
</comment>
<dbReference type="PROSITE" id="PS00125">
    <property type="entry name" value="SER_THR_PHOSPHATASE"/>
    <property type="match status" value="1"/>
</dbReference>
<accession>A0AAV2TLA7</accession>
<evidence type="ECO:0000256" key="2">
    <source>
        <dbReference type="ARBA" id="ARBA00022723"/>
    </source>
</evidence>
<dbReference type="GO" id="GO:0004722">
    <property type="term" value="F:protein serine/threonine phosphatase activity"/>
    <property type="evidence" value="ECO:0007669"/>
    <property type="project" value="UniProtKB-EC"/>
</dbReference>
<dbReference type="Pfam" id="PF00149">
    <property type="entry name" value="Metallophos"/>
    <property type="match status" value="1"/>
</dbReference>
<evidence type="ECO:0000256" key="7">
    <source>
        <dbReference type="ARBA" id="ARBA00048336"/>
    </source>
</evidence>
<organism evidence="11 12">
    <name type="scientific">Calicophoron daubneyi</name>
    <name type="common">Rumen fluke</name>
    <name type="synonym">Paramphistomum daubneyi</name>
    <dbReference type="NCBI Taxonomy" id="300641"/>
    <lineage>
        <taxon>Eukaryota</taxon>
        <taxon>Metazoa</taxon>
        <taxon>Spiralia</taxon>
        <taxon>Lophotrochozoa</taxon>
        <taxon>Platyhelminthes</taxon>
        <taxon>Trematoda</taxon>
        <taxon>Digenea</taxon>
        <taxon>Plagiorchiida</taxon>
        <taxon>Pronocephalata</taxon>
        <taxon>Paramphistomoidea</taxon>
        <taxon>Paramphistomidae</taxon>
        <taxon>Calicophoron</taxon>
    </lineage>
</organism>
<reference evidence="11" key="1">
    <citation type="submission" date="2024-06" db="EMBL/GenBank/DDBJ databases">
        <authorList>
            <person name="Liu X."/>
            <person name="Lenzi L."/>
            <person name="Haldenby T S."/>
            <person name="Uol C."/>
        </authorList>
    </citation>
    <scope>NUCLEOTIDE SEQUENCE</scope>
</reference>
<dbReference type="InterPro" id="IPR029052">
    <property type="entry name" value="Metallo-depent_PP-like"/>
</dbReference>
<evidence type="ECO:0000259" key="10">
    <source>
        <dbReference type="PROSITE" id="PS00125"/>
    </source>
</evidence>
<dbReference type="PRINTS" id="PR00114">
    <property type="entry name" value="STPHPHTASE"/>
</dbReference>
<dbReference type="InterPro" id="IPR006186">
    <property type="entry name" value="Ser/Thr-sp_prot-phosphatase"/>
</dbReference>
<evidence type="ECO:0000256" key="8">
    <source>
        <dbReference type="RuleBase" id="RU004273"/>
    </source>
</evidence>
<keyword evidence="2" id="KW-0479">Metal-binding</keyword>